<evidence type="ECO:0000313" key="16">
    <source>
        <dbReference type="EMBL" id="CAF91674.1"/>
    </source>
</evidence>
<dbReference type="Gene3D" id="3.30.70.1230">
    <property type="entry name" value="Nucleotide cyclase"/>
    <property type="match status" value="1"/>
</dbReference>
<keyword evidence="3" id="KW-0812">Transmembrane</keyword>
<keyword evidence="11 13" id="KW-0141">cGMP biosynthesis</keyword>
<dbReference type="SMART" id="SM00044">
    <property type="entry name" value="CYCc"/>
    <property type="match status" value="1"/>
</dbReference>
<keyword evidence="9" id="KW-0325">Glycoprotein</keyword>
<dbReference type="GO" id="GO:0005886">
    <property type="term" value="C:plasma membrane"/>
    <property type="evidence" value="ECO:0007669"/>
    <property type="project" value="TreeGrafter"/>
</dbReference>
<dbReference type="GO" id="GO:0004383">
    <property type="term" value="F:guanylate cyclase activity"/>
    <property type="evidence" value="ECO:0007669"/>
    <property type="project" value="UniProtKB-EC"/>
</dbReference>
<feature type="domain" description="Protein kinase" evidence="14">
    <location>
        <begin position="1"/>
        <end position="231"/>
    </location>
</feature>
<dbReference type="GO" id="GO:0005524">
    <property type="term" value="F:ATP binding"/>
    <property type="evidence" value="ECO:0007669"/>
    <property type="project" value="InterPro"/>
</dbReference>
<name>Q4T608_TETNG</name>
<evidence type="ECO:0000256" key="5">
    <source>
        <dbReference type="ARBA" id="ARBA00022741"/>
    </source>
</evidence>
<gene>
    <name evidence="16" type="ORF">GSTENG00006543001</name>
    <name evidence="17" type="ORF">GSTENG00028942001</name>
</gene>
<comment type="subcellular location">
    <subcellularLocation>
        <location evidence="1">Photoreceptor outer segment membrane</location>
        <topology evidence="1">Single-pass type I membrane protein</topology>
    </subcellularLocation>
</comment>
<evidence type="ECO:0000259" key="14">
    <source>
        <dbReference type="PROSITE" id="PS50011"/>
    </source>
</evidence>
<proteinExistence type="inferred from homology"/>
<dbReference type="EC" id="4.6.1.2" evidence="2 13"/>
<dbReference type="PANTHER" id="PTHR11920">
    <property type="entry name" value="GUANYLYL CYCLASE"/>
    <property type="match status" value="1"/>
</dbReference>
<dbReference type="PROSITE" id="PS50011">
    <property type="entry name" value="PROTEIN_KINASE_DOM"/>
    <property type="match status" value="1"/>
</dbReference>
<dbReference type="PANTHER" id="PTHR11920:SF506">
    <property type="entry name" value="GUANYLATE CYCLASE"/>
    <property type="match status" value="1"/>
</dbReference>
<dbReference type="InterPro" id="IPR011645">
    <property type="entry name" value="HNOB_dom_associated"/>
</dbReference>
<dbReference type="InterPro" id="IPR018297">
    <property type="entry name" value="A/G_cyclase_CS"/>
</dbReference>
<dbReference type="PROSITE" id="PS00452">
    <property type="entry name" value="GUANYLATE_CYCLASE_1"/>
    <property type="match status" value="1"/>
</dbReference>
<dbReference type="EMBL" id="CAAE01014995">
    <property type="protein sequence ID" value="CAG08074.1"/>
    <property type="molecule type" value="Genomic_DNA"/>
</dbReference>
<evidence type="ECO:0000256" key="7">
    <source>
        <dbReference type="ARBA" id="ARBA00023136"/>
    </source>
</evidence>
<feature type="non-terminal residue" evidence="16">
    <location>
        <position position="471"/>
    </location>
</feature>
<reference evidence="16" key="2">
    <citation type="submission" date="2004-02" db="EMBL/GenBank/DDBJ databases">
        <authorList>
            <consortium name="Genoscope"/>
            <consortium name="Whitehead Institute Centre for Genome Research"/>
        </authorList>
    </citation>
    <scope>NUCLEOTIDE SEQUENCE</scope>
</reference>
<dbReference type="InterPro" id="IPR011009">
    <property type="entry name" value="Kinase-like_dom_sf"/>
</dbReference>
<dbReference type="Gene3D" id="1.10.510.10">
    <property type="entry name" value="Transferase(Phosphotransferase) domain 1"/>
    <property type="match status" value="1"/>
</dbReference>
<dbReference type="InterPro" id="IPR001054">
    <property type="entry name" value="A/G_cyclase"/>
</dbReference>
<dbReference type="SUPFAM" id="SSF56112">
    <property type="entry name" value="Protein kinase-like (PK-like)"/>
    <property type="match status" value="1"/>
</dbReference>
<dbReference type="KEGG" id="tng:GSTEN00028942G001"/>
<dbReference type="GO" id="GO:0004672">
    <property type="term" value="F:protein kinase activity"/>
    <property type="evidence" value="ECO:0007669"/>
    <property type="project" value="InterPro"/>
</dbReference>
<evidence type="ECO:0000256" key="10">
    <source>
        <dbReference type="ARBA" id="ARBA00023239"/>
    </source>
</evidence>
<comment type="similarity">
    <text evidence="12">Belongs to the adenylyl cyclase class-4/guanylyl cyclase family.</text>
</comment>
<dbReference type="Pfam" id="PF07701">
    <property type="entry name" value="HNOBA"/>
    <property type="match status" value="1"/>
</dbReference>
<evidence type="ECO:0000256" key="2">
    <source>
        <dbReference type="ARBA" id="ARBA00012202"/>
    </source>
</evidence>
<protein>
    <recommendedName>
        <fullName evidence="2 13">Guanylate cyclase</fullName>
        <ecNumber evidence="2 13">4.6.1.2</ecNumber>
    </recommendedName>
</protein>
<evidence type="ECO:0000256" key="8">
    <source>
        <dbReference type="ARBA" id="ARBA00023170"/>
    </source>
</evidence>
<dbReference type="GO" id="GO:0004016">
    <property type="term" value="F:adenylate cyclase activity"/>
    <property type="evidence" value="ECO:0007669"/>
    <property type="project" value="TreeGrafter"/>
</dbReference>
<dbReference type="KEGG" id="tng:GSTEN00006543G001"/>
<evidence type="ECO:0000256" key="3">
    <source>
        <dbReference type="ARBA" id="ARBA00022692"/>
    </source>
</evidence>
<evidence type="ECO:0000256" key="4">
    <source>
        <dbReference type="ARBA" id="ARBA00022729"/>
    </source>
</evidence>
<evidence type="ECO:0000256" key="13">
    <source>
        <dbReference type="RuleBase" id="RU003431"/>
    </source>
</evidence>
<dbReference type="AlphaFoldDB" id="Q4T608"/>
<keyword evidence="4" id="KW-0732">Signal</keyword>
<dbReference type="GO" id="GO:0007168">
    <property type="term" value="P:receptor guanylyl cyclase signaling pathway"/>
    <property type="evidence" value="ECO:0007669"/>
    <property type="project" value="TreeGrafter"/>
</dbReference>
<dbReference type="Pfam" id="PF00211">
    <property type="entry name" value="Guanylate_cyc"/>
    <property type="match status" value="1"/>
</dbReference>
<organism evidence="16">
    <name type="scientific">Tetraodon nigroviridis</name>
    <name type="common">Spotted green pufferfish</name>
    <name type="synonym">Chelonodon nigroviridis</name>
    <dbReference type="NCBI Taxonomy" id="99883"/>
    <lineage>
        <taxon>Eukaryota</taxon>
        <taxon>Metazoa</taxon>
        <taxon>Chordata</taxon>
        <taxon>Craniata</taxon>
        <taxon>Vertebrata</taxon>
        <taxon>Euteleostomi</taxon>
        <taxon>Actinopterygii</taxon>
        <taxon>Neopterygii</taxon>
        <taxon>Teleostei</taxon>
        <taxon>Neoteleostei</taxon>
        <taxon>Acanthomorphata</taxon>
        <taxon>Eupercaria</taxon>
        <taxon>Tetraodontiformes</taxon>
        <taxon>Tetradontoidea</taxon>
        <taxon>Tetraodontidae</taxon>
        <taxon>Tetraodon</taxon>
    </lineage>
</organism>
<sequence>GRTVAVKHIQNKHFTLSKTIRKEVKEVRQLDHPNLCKFMGGSIEVPYVSIITEFCPKGSLSDVLLNDDIPINWGFRLSFATDIARGMSYLHQHKVFHGRLHSRNCVIDDRWVCKISDYGLTTYRKEDSEASNNGFGCGDVNRLYCAPEVLLGSSSNMTPAADVYSYSMILVEIATRSDLNSVSTVGCPEGHDLLSPPVGTCALLSEKQLIKRCWAHNVAMRPTFEQVKKMLDKMNPNKVSPVDLMMTLMEKYSKHLESIVAERTQDLLQEKQKTDRLLYSMLPKPVADDLRQGRTAEAQSFSNATVYFSDIVGFTQLSGASTPHQVVNFLNQLYTTFDDIIDNYDVYKVETIGDAYMVVSGVPKENGIDHAGEIASMALDLVNVCHNFKIPHKPNTQLKIRAGIHSGPVVAGVVGTKMPRYCLFGDTVNTASRMESTSEALKIQVSGTTADLLHTLRGYVLTCRGTLNVKV</sequence>
<dbReference type="OrthoDB" id="302535at2759"/>
<evidence type="ECO:0000313" key="17">
    <source>
        <dbReference type="EMBL" id="CAG08074.1"/>
    </source>
</evidence>
<keyword evidence="10 12" id="KW-0456">Lyase</keyword>
<dbReference type="InterPro" id="IPR050401">
    <property type="entry name" value="Cyclic_nucleotide_synthase"/>
</dbReference>
<dbReference type="EMBL" id="CAAE01009008">
    <property type="protein sequence ID" value="CAF91674.1"/>
    <property type="molecule type" value="Genomic_DNA"/>
</dbReference>
<evidence type="ECO:0000256" key="11">
    <source>
        <dbReference type="ARBA" id="ARBA00023293"/>
    </source>
</evidence>
<dbReference type="InterPro" id="IPR000719">
    <property type="entry name" value="Prot_kinase_dom"/>
</dbReference>
<dbReference type="InterPro" id="IPR029787">
    <property type="entry name" value="Nucleotide_cyclase"/>
</dbReference>
<evidence type="ECO:0000259" key="15">
    <source>
        <dbReference type="PROSITE" id="PS50125"/>
    </source>
</evidence>
<comment type="catalytic activity">
    <reaction evidence="13">
        <text>GTP = 3',5'-cyclic GMP + diphosphate</text>
        <dbReference type="Rhea" id="RHEA:13665"/>
        <dbReference type="ChEBI" id="CHEBI:33019"/>
        <dbReference type="ChEBI" id="CHEBI:37565"/>
        <dbReference type="ChEBI" id="CHEBI:57746"/>
        <dbReference type="EC" id="4.6.1.2"/>
    </reaction>
</comment>
<dbReference type="FunFam" id="3.30.70.1230:FF:000019">
    <property type="entry name" value="Guanylate cyclase"/>
    <property type="match status" value="1"/>
</dbReference>
<evidence type="ECO:0000256" key="6">
    <source>
        <dbReference type="ARBA" id="ARBA00022989"/>
    </source>
</evidence>
<keyword evidence="8" id="KW-0675">Receptor</keyword>
<keyword evidence="7" id="KW-0472">Membrane</keyword>
<dbReference type="InterPro" id="IPR001245">
    <property type="entry name" value="Ser-Thr/Tyr_kinase_cat_dom"/>
</dbReference>
<accession>Q4T608</accession>
<evidence type="ECO:0000256" key="12">
    <source>
        <dbReference type="RuleBase" id="RU000405"/>
    </source>
</evidence>
<dbReference type="SUPFAM" id="SSF55073">
    <property type="entry name" value="Nucleotide cyclase"/>
    <property type="match status" value="1"/>
</dbReference>
<dbReference type="Pfam" id="PF07714">
    <property type="entry name" value="PK_Tyr_Ser-Thr"/>
    <property type="match status" value="1"/>
</dbReference>
<dbReference type="GO" id="GO:0035556">
    <property type="term" value="P:intracellular signal transduction"/>
    <property type="evidence" value="ECO:0007669"/>
    <property type="project" value="InterPro"/>
</dbReference>
<evidence type="ECO:0000256" key="9">
    <source>
        <dbReference type="ARBA" id="ARBA00023180"/>
    </source>
</evidence>
<evidence type="ECO:0000256" key="1">
    <source>
        <dbReference type="ARBA" id="ARBA00004451"/>
    </source>
</evidence>
<keyword evidence="5" id="KW-0547">Nucleotide-binding</keyword>
<keyword evidence="6" id="KW-1133">Transmembrane helix</keyword>
<feature type="non-terminal residue" evidence="16">
    <location>
        <position position="1"/>
    </location>
</feature>
<reference evidence="16" key="1">
    <citation type="journal article" date="2004" name="Nature">
        <title>Genome duplication in the teleost fish Tetraodon nigroviridis reveals the early vertebrate proto-karyotype.</title>
        <authorList>
            <person name="Jaillon O."/>
            <person name="Aury J.-M."/>
            <person name="Brunet F."/>
            <person name="Petit J.-L."/>
            <person name="Stange-Thomann N."/>
            <person name="Mauceli E."/>
            <person name="Bouneau L."/>
            <person name="Fischer C."/>
            <person name="Ozouf-Costaz C."/>
            <person name="Bernot A."/>
            <person name="Nicaud S."/>
            <person name="Jaffe D."/>
            <person name="Fisher S."/>
            <person name="Lutfalla G."/>
            <person name="Dossat C."/>
            <person name="Segurens B."/>
            <person name="Dasilva C."/>
            <person name="Salanoubat M."/>
            <person name="Levy M."/>
            <person name="Boudet N."/>
            <person name="Castellano S."/>
            <person name="Anthouard V."/>
            <person name="Jubin C."/>
            <person name="Castelli V."/>
            <person name="Katinka M."/>
            <person name="Vacherie B."/>
            <person name="Biemont C."/>
            <person name="Skalli Z."/>
            <person name="Cattolico L."/>
            <person name="Poulain J."/>
            <person name="De Berardinis V."/>
            <person name="Cruaud C."/>
            <person name="Duprat S."/>
            <person name="Brottier P."/>
            <person name="Coutanceau J.-P."/>
            <person name="Gouzy J."/>
            <person name="Parra G."/>
            <person name="Lardier G."/>
            <person name="Chapple C."/>
            <person name="McKernan K.J."/>
            <person name="McEwan P."/>
            <person name="Bosak S."/>
            <person name="Kellis M."/>
            <person name="Volff J.-N."/>
            <person name="Guigo R."/>
            <person name="Zody M.C."/>
            <person name="Mesirov J."/>
            <person name="Lindblad-Toh K."/>
            <person name="Birren B."/>
            <person name="Nusbaum C."/>
            <person name="Kahn D."/>
            <person name="Robinson-Rechavi M."/>
            <person name="Laudet V."/>
            <person name="Schachter V."/>
            <person name="Quetier F."/>
            <person name="Saurin W."/>
            <person name="Scarpelli C."/>
            <person name="Wincker P."/>
            <person name="Lander E.S."/>
            <person name="Weissenbach J."/>
            <person name="Roest Crollius H."/>
        </authorList>
    </citation>
    <scope>NUCLEOTIDE SEQUENCE [LARGE SCALE GENOMIC DNA]</scope>
</reference>
<dbReference type="PROSITE" id="PS50125">
    <property type="entry name" value="GUANYLATE_CYCLASE_2"/>
    <property type="match status" value="1"/>
</dbReference>
<dbReference type="GO" id="GO:0001653">
    <property type="term" value="F:peptide receptor activity"/>
    <property type="evidence" value="ECO:0007669"/>
    <property type="project" value="TreeGrafter"/>
</dbReference>
<dbReference type="CDD" id="cd07302">
    <property type="entry name" value="CHD"/>
    <property type="match status" value="1"/>
</dbReference>
<feature type="domain" description="Guanylate cyclase" evidence="15">
    <location>
        <begin position="305"/>
        <end position="435"/>
    </location>
</feature>
<comment type="caution">
    <text evidence="16">The sequence shown here is derived from an EMBL/GenBank/DDBJ whole genome shotgun (WGS) entry which is preliminary data.</text>
</comment>